<evidence type="ECO:0000313" key="12">
    <source>
        <dbReference type="EnsemblProtists" id="EKX38012"/>
    </source>
</evidence>
<gene>
    <name evidence="11" type="ORF">GUITHDRAFT_115775</name>
</gene>
<keyword evidence="5 8" id="KW-0472">Membrane</keyword>
<dbReference type="InterPro" id="IPR046791">
    <property type="entry name" value="Polycystin_dom"/>
</dbReference>
<evidence type="ECO:0000256" key="3">
    <source>
        <dbReference type="ARBA" id="ARBA00022692"/>
    </source>
</evidence>
<evidence type="ECO:0000313" key="11">
    <source>
        <dbReference type="EMBL" id="EKX38012.1"/>
    </source>
</evidence>
<dbReference type="EMBL" id="JH993052">
    <property type="protein sequence ID" value="EKX38012.1"/>
    <property type="molecule type" value="Genomic_DNA"/>
</dbReference>
<evidence type="ECO:0000256" key="2">
    <source>
        <dbReference type="ARBA" id="ARBA00007200"/>
    </source>
</evidence>
<dbReference type="RefSeq" id="XP_005824992.1">
    <property type="nucleotide sequence ID" value="XM_005824935.1"/>
</dbReference>
<evidence type="ECO:0000256" key="6">
    <source>
        <dbReference type="ARBA" id="ARBA00023180"/>
    </source>
</evidence>
<dbReference type="PANTHER" id="PTHR10877">
    <property type="entry name" value="POLYCYSTIN FAMILY MEMBER"/>
    <property type="match status" value="1"/>
</dbReference>
<feature type="transmembrane region" description="Helical" evidence="8">
    <location>
        <begin position="49"/>
        <end position="65"/>
    </location>
</feature>
<dbReference type="Pfam" id="PF20519">
    <property type="entry name" value="Polycystin_dom"/>
    <property type="match status" value="1"/>
</dbReference>
<dbReference type="AlphaFoldDB" id="L1IPK0"/>
<dbReference type="PaxDb" id="55529-EKX38012"/>
<feature type="transmembrane region" description="Helical" evidence="8">
    <location>
        <begin position="417"/>
        <end position="438"/>
    </location>
</feature>
<accession>L1IPK0</accession>
<dbReference type="eggNOG" id="KOG3599">
    <property type="taxonomic scope" value="Eukaryota"/>
</dbReference>
<keyword evidence="4 8" id="KW-1133">Transmembrane helix</keyword>
<dbReference type="OMA" id="WAYMAME"/>
<reference evidence="13" key="2">
    <citation type="submission" date="2012-11" db="EMBL/GenBank/DDBJ databases">
        <authorList>
            <person name="Kuo A."/>
            <person name="Curtis B.A."/>
            <person name="Tanifuji G."/>
            <person name="Burki F."/>
            <person name="Gruber A."/>
            <person name="Irimia M."/>
            <person name="Maruyama S."/>
            <person name="Arias M.C."/>
            <person name="Ball S.G."/>
            <person name="Gile G.H."/>
            <person name="Hirakawa Y."/>
            <person name="Hopkins J.F."/>
            <person name="Rensing S.A."/>
            <person name="Schmutz J."/>
            <person name="Symeonidi A."/>
            <person name="Elias M."/>
            <person name="Eveleigh R.J."/>
            <person name="Herman E.K."/>
            <person name="Klute M.J."/>
            <person name="Nakayama T."/>
            <person name="Obornik M."/>
            <person name="Reyes-Prieto A."/>
            <person name="Armbrust E.V."/>
            <person name="Aves S.J."/>
            <person name="Beiko R.G."/>
            <person name="Coutinho P."/>
            <person name="Dacks J.B."/>
            <person name="Durnford D.G."/>
            <person name="Fast N.M."/>
            <person name="Green B.R."/>
            <person name="Grisdale C."/>
            <person name="Hempe F."/>
            <person name="Henrissat B."/>
            <person name="Hoppner M.P."/>
            <person name="Ishida K.-I."/>
            <person name="Kim E."/>
            <person name="Koreny L."/>
            <person name="Kroth P.G."/>
            <person name="Liu Y."/>
            <person name="Malik S.-B."/>
            <person name="Maier U.G."/>
            <person name="McRose D."/>
            <person name="Mock T."/>
            <person name="Neilson J.A."/>
            <person name="Onodera N.T."/>
            <person name="Poole A.M."/>
            <person name="Pritham E.J."/>
            <person name="Richards T.A."/>
            <person name="Rocap G."/>
            <person name="Roy S.W."/>
            <person name="Sarai C."/>
            <person name="Schaack S."/>
            <person name="Shirato S."/>
            <person name="Slamovits C.H."/>
            <person name="Spencer D.F."/>
            <person name="Suzuki S."/>
            <person name="Worden A.Z."/>
            <person name="Zauner S."/>
            <person name="Barry K."/>
            <person name="Bell C."/>
            <person name="Bharti A.K."/>
            <person name="Crow J.A."/>
            <person name="Grimwood J."/>
            <person name="Kramer R."/>
            <person name="Lindquist E."/>
            <person name="Lucas S."/>
            <person name="Salamov A."/>
            <person name="McFadden G.I."/>
            <person name="Lane C.E."/>
            <person name="Keeling P.J."/>
            <person name="Gray M.W."/>
            <person name="Grigoriev I.V."/>
            <person name="Archibald J.M."/>
        </authorList>
    </citation>
    <scope>NUCLEOTIDE SEQUENCE</scope>
    <source>
        <strain evidence="13">CCMP2712</strain>
    </source>
</reference>
<keyword evidence="6" id="KW-0325">Glycoprotein</keyword>
<evidence type="ECO:0000256" key="1">
    <source>
        <dbReference type="ARBA" id="ARBA00004141"/>
    </source>
</evidence>
<dbReference type="GO" id="GO:0005509">
    <property type="term" value="F:calcium ion binding"/>
    <property type="evidence" value="ECO:0007669"/>
    <property type="project" value="InterPro"/>
</dbReference>
<feature type="transmembrane region" description="Helical" evidence="8">
    <location>
        <begin position="379"/>
        <end position="397"/>
    </location>
</feature>
<dbReference type="HOGENOM" id="CLU_419487_0_0_1"/>
<dbReference type="PRINTS" id="PR01433">
    <property type="entry name" value="POLYCYSTIN2"/>
</dbReference>
<evidence type="ECO:0000256" key="5">
    <source>
        <dbReference type="ARBA" id="ARBA00023136"/>
    </source>
</evidence>
<dbReference type="PANTHER" id="PTHR10877:SF183">
    <property type="entry name" value="AT14535P-RELATED"/>
    <property type="match status" value="1"/>
</dbReference>
<evidence type="ECO:0000313" key="13">
    <source>
        <dbReference type="Proteomes" id="UP000011087"/>
    </source>
</evidence>
<dbReference type="Gene3D" id="1.10.287.70">
    <property type="match status" value="1"/>
</dbReference>
<protein>
    <submittedName>
        <fullName evidence="11 12">Uncharacterized protein</fullName>
    </submittedName>
</protein>
<reference evidence="11 13" key="1">
    <citation type="journal article" date="2012" name="Nature">
        <title>Algal genomes reveal evolutionary mosaicism and the fate of nucleomorphs.</title>
        <authorList>
            <consortium name="DOE Joint Genome Institute"/>
            <person name="Curtis B.A."/>
            <person name="Tanifuji G."/>
            <person name="Burki F."/>
            <person name="Gruber A."/>
            <person name="Irimia M."/>
            <person name="Maruyama S."/>
            <person name="Arias M.C."/>
            <person name="Ball S.G."/>
            <person name="Gile G.H."/>
            <person name="Hirakawa Y."/>
            <person name="Hopkins J.F."/>
            <person name="Kuo A."/>
            <person name="Rensing S.A."/>
            <person name="Schmutz J."/>
            <person name="Symeonidi A."/>
            <person name="Elias M."/>
            <person name="Eveleigh R.J."/>
            <person name="Herman E.K."/>
            <person name="Klute M.J."/>
            <person name="Nakayama T."/>
            <person name="Obornik M."/>
            <person name="Reyes-Prieto A."/>
            <person name="Armbrust E.V."/>
            <person name="Aves S.J."/>
            <person name="Beiko R.G."/>
            <person name="Coutinho P."/>
            <person name="Dacks J.B."/>
            <person name="Durnford D.G."/>
            <person name="Fast N.M."/>
            <person name="Green B.R."/>
            <person name="Grisdale C.J."/>
            <person name="Hempel F."/>
            <person name="Henrissat B."/>
            <person name="Hoppner M.P."/>
            <person name="Ishida K."/>
            <person name="Kim E."/>
            <person name="Koreny L."/>
            <person name="Kroth P.G."/>
            <person name="Liu Y."/>
            <person name="Malik S.B."/>
            <person name="Maier U.G."/>
            <person name="McRose D."/>
            <person name="Mock T."/>
            <person name="Neilson J.A."/>
            <person name="Onodera N.T."/>
            <person name="Poole A.M."/>
            <person name="Pritham E.J."/>
            <person name="Richards T.A."/>
            <person name="Rocap G."/>
            <person name="Roy S.W."/>
            <person name="Sarai C."/>
            <person name="Schaack S."/>
            <person name="Shirato S."/>
            <person name="Slamovits C.H."/>
            <person name="Spencer D.F."/>
            <person name="Suzuki S."/>
            <person name="Worden A.Z."/>
            <person name="Zauner S."/>
            <person name="Barry K."/>
            <person name="Bell C."/>
            <person name="Bharti A.K."/>
            <person name="Crow J.A."/>
            <person name="Grimwood J."/>
            <person name="Kramer R."/>
            <person name="Lindquist E."/>
            <person name="Lucas S."/>
            <person name="Salamov A."/>
            <person name="McFadden G.I."/>
            <person name="Lane C.E."/>
            <person name="Keeling P.J."/>
            <person name="Gray M.W."/>
            <person name="Grigoriev I.V."/>
            <person name="Archibald J.M."/>
        </authorList>
    </citation>
    <scope>NUCLEOTIDE SEQUENCE</scope>
    <source>
        <strain evidence="11 13">CCMP2712</strain>
    </source>
</reference>
<proteinExistence type="inferred from homology"/>
<dbReference type="InterPro" id="IPR013122">
    <property type="entry name" value="PKD1_2_channel"/>
</dbReference>
<dbReference type="GeneID" id="17294799"/>
<evidence type="ECO:0000256" key="8">
    <source>
        <dbReference type="SAM" id="Phobius"/>
    </source>
</evidence>
<organism evidence="11">
    <name type="scientific">Guillardia theta (strain CCMP2712)</name>
    <name type="common">Cryptophyte</name>
    <dbReference type="NCBI Taxonomy" id="905079"/>
    <lineage>
        <taxon>Eukaryota</taxon>
        <taxon>Cryptophyceae</taxon>
        <taxon>Pyrenomonadales</taxon>
        <taxon>Geminigeraceae</taxon>
        <taxon>Guillardia</taxon>
    </lineage>
</organism>
<evidence type="ECO:0000256" key="7">
    <source>
        <dbReference type="PIRSR" id="PIRSR603915-2"/>
    </source>
</evidence>
<feature type="disulfide bond" evidence="7">
    <location>
        <begin position="159"/>
        <end position="172"/>
    </location>
</feature>
<feature type="domain" description="Polycystin cation channel PKD1/PKD2" evidence="9">
    <location>
        <begin position="288"/>
        <end position="505"/>
    </location>
</feature>
<dbReference type="Pfam" id="PF08016">
    <property type="entry name" value="PKD_channel"/>
    <property type="match status" value="1"/>
</dbReference>
<keyword evidence="3 8" id="KW-0812">Transmembrane</keyword>
<comment type="subcellular location">
    <subcellularLocation>
        <location evidence="1">Membrane</location>
        <topology evidence="1">Multi-pass membrane protein</topology>
    </subcellularLocation>
</comment>
<dbReference type="InterPro" id="IPR051223">
    <property type="entry name" value="Polycystin"/>
</dbReference>
<evidence type="ECO:0000259" key="10">
    <source>
        <dbReference type="Pfam" id="PF20519"/>
    </source>
</evidence>
<name>L1IPK0_GUITC</name>
<dbReference type="KEGG" id="gtt:GUITHDRAFT_115775"/>
<dbReference type="OrthoDB" id="444119at2759"/>
<comment type="similarity">
    <text evidence="2">Belongs to the polycystin family.</text>
</comment>
<sequence length="654" mass="74535">MQEGALTGRRTPRLEDSLEEEAETVYYNVKASIRQIETWKDVKRGYMSLSWYICFVLIFVGILAMQMDIGRAYLVDYSLREVLVGQSDKLDGIRSINQLWDYIIGTDPVTDTGLVGKTFEENWYNGQAYDPNELGFVLEYNKIVGGVLLVQQRGVISNCTKESVYSILYPNCYDWAVDKSPFGPLGADGLPSYNYSSQWGGHGVFLKLSDGRDVNVGIVNDLKANLWIDKQTRALHVKFAVYNGNLELFTYMDLKFTFGQGGGLKRPHSLKIQSVPLELYTRPIDLFRLTLEMVFIAIVGFQFGTEVNELLECIAKGRPLEYFLDFWNILDILNIALFSVGIVWRVQYVSLVSANPLEVPTDEYKLLIEESAQLQGTQVSINSFNILICIFRLFKFYEFQDRLNILTRTFGHAWTDLYHFLIMFLVIFFGYSFLSHVIWGPHLYAYNTFGLAIQTQWEMILGNYDYQALKKIAPDFAAILFWSFIFFVAIVCLNVLLAILIEAFGTASEPEDQDIPPNSVGEQLTVAAYRLLSNGPGDPSEKDLTDEMLARVLRHFASDGIKIVTESDIAARLDYGMQGQLQRKLPILKVADSAMVEREKGIADSVNLEMNRKKQELLRRSTALLHENTRLKERIVQLEQLSKPTQDVLDGRKI</sequence>
<evidence type="ECO:0000259" key="9">
    <source>
        <dbReference type="Pfam" id="PF08016"/>
    </source>
</evidence>
<keyword evidence="13" id="KW-1185">Reference proteome</keyword>
<feature type="transmembrane region" description="Helical" evidence="8">
    <location>
        <begin position="476"/>
        <end position="501"/>
    </location>
</feature>
<feature type="domain" description="Polycystin" evidence="10">
    <location>
        <begin position="189"/>
        <end position="275"/>
    </location>
</feature>
<dbReference type="InterPro" id="IPR003915">
    <property type="entry name" value="PKD_2"/>
</dbReference>
<dbReference type="Proteomes" id="UP000011087">
    <property type="component" value="Unassembled WGS sequence"/>
</dbReference>
<evidence type="ECO:0000256" key="4">
    <source>
        <dbReference type="ARBA" id="ARBA00022989"/>
    </source>
</evidence>
<reference evidence="12" key="3">
    <citation type="submission" date="2016-03" db="UniProtKB">
        <authorList>
            <consortium name="EnsemblProtists"/>
        </authorList>
    </citation>
    <scope>IDENTIFICATION</scope>
</reference>
<dbReference type="EnsemblProtists" id="EKX38012">
    <property type="protein sequence ID" value="EKX38012"/>
    <property type="gene ID" value="GUITHDRAFT_115775"/>
</dbReference>
<dbReference type="GO" id="GO:0016020">
    <property type="term" value="C:membrane"/>
    <property type="evidence" value="ECO:0007669"/>
    <property type="project" value="UniProtKB-SubCell"/>
</dbReference>